<dbReference type="PRINTS" id="PR00368">
    <property type="entry name" value="FADPNR"/>
</dbReference>
<dbReference type="Proteomes" id="UP000251800">
    <property type="component" value="Unassembled WGS sequence"/>
</dbReference>
<comment type="cofactor">
    <cofactor evidence="1">
        <name>FAD</name>
        <dbReference type="ChEBI" id="CHEBI:57692"/>
    </cofactor>
</comment>
<proteinExistence type="predicted"/>
<dbReference type="PANTHER" id="PTHR43557:SF2">
    <property type="entry name" value="RIESKE DOMAIN-CONTAINING PROTEIN-RELATED"/>
    <property type="match status" value="1"/>
</dbReference>
<dbReference type="InterPro" id="IPR023753">
    <property type="entry name" value="FAD/NAD-binding_dom"/>
</dbReference>
<evidence type="ECO:0000259" key="5">
    <source>
        <dbReference type="Pfam" id="PF07992"/>
    </source>
</evidence>
<keyword evidence="8" id="KW-1185">Reference proteome</keyword>
<dbReference type="RefSeq" id="WP_109719374.1">
    <property type="nucleotide sequence ID" value="NZ_QEQK01000004.1"/>
</dbReference>
<protein>
    <submittedName>
        <fullName evidence="7">Pyridine nucleotide-disulfide oxidoreductase</fullName>
    </submittedName>
</protein>
<evidence type="ECO:0000256" key="1">
    <source>
        <dbReference type="ARBA" id="ARBA00001974"/>
    </source>
</evidence>
<keyword evidence="2" id="KW-0285">Flavoprotein</keyword>
<dbReference type="InterPro" id="IPR016156">
    <property type="entry name" value="FAD/NAD-linked_Rdtase_dimer_sf"/>
</dbReference>
<feature type="domain" description="FAD/NAD(P)-binding" evidence="5">
    <location>
        <begin position="10"/>
        <end position="306"/>
    </location>
</feature>
<dbReference type="Pfam" id="PF14759">
    <property type="entry name" value="Reductase_C"/>
    <property type="match status" value="1"/>
</dbReference>
<evidence type="ECO:0000256" key="4">
    <source>
        <dbReference type="ARBA" id="ARBA00023002"/>
    </source>
</evidence>
<organism evidence="7 8">
    <name type="scientific">Abyssibacter profundi</name>
    <dbReference type="NCBI Taxonomy" id="2182787"/>
    <lineage>
        <taxon>Bacteria</taxon>
        <taxon>Pseudomonadati</taxon>
        <taxon>Pseudomonadota</taxon>
        <taxon>Gammaproteobacteria</taxon>
        <taxon>Chromatiales</taxon>
        <taxon>Oceanococcaceae</taxon>
        <taxon>Abyssibacter</taxon>
    </lineage>
</organism>
<sequence length="414" mass="44266">MDETQNRPTTVIVGGGQAGIEAAFALRQNGYEGRVLVFGDEDELPYRRPPLSKAYLDGSMARESLTIRKPAMLEKANIECKTGLRVTAIDRQARQVTLSDEASVGYDDLILATGARVRRLGEPADAAANVHYIRTLADIDRLKPSFEAGKRLLVVGGGFIGLEAAASAIKAGLDVTVVEMGDRLLQRVVDAPMSAYFEQAHSRRGVQVLTGTGIDEWQGAGQVQSVTLTNGKCLQVDVVVVGIGVIPETELADAAGLTVDNGIVADAYSRTNDPHIYAVGDCANHANRFLGHAARLESVPAAQEQARTAARSICGQDEPHEAVPWFWSDQFDLKLQMAGLLGAHDQTVLRGTRDEDSFVVFYLQAGIIAAAHAVNRPREFAQIRKLIAARTPVDGDKLADEACAIADAAQAAAA</sequence>
<dbReference type="InterPro" id="IPR050446">
    <property type="entry name" value="FAD-oxidoreductase/Apoptosis"/>
</dbReference>
<dbReference type="OrthoDB" id="9800167at2"/>
<dbReference type="PANTHER" id="PTHR43557">
    <property type="entry name" value="APOPTOSIS-INDUCING FACTOR 1"/>
    <property type="match status" value="1"/>
</dbReference>
<keyword evidence="4" id="KW-0560">Oxidoreductase</keyword>
<dbReference type="AlphaFoldDB" id="A0A363UMY7"/>
<dbReference type="GO" id="GO:0005737">
    <property type="term" value="C:cytoplasm"/>
    <property type="evidence" value="ECO:0007669"/>
    <property type="project" value="TreeGrafter"/>
</dbReference>
<dbReference type="GO" id="GO:0016651">
    <property type="term" value="F:oxidoreductase activity, acting on NAD(P)H"/>
    <property type="evidence" value="ECO:0007669"/>
    <property type="project" value="TreeGrafter"/>
</dbReference>
<accession>A0A363UMY7</accession>
<reference evidence="7 8" key="1">
    <citation type="submission" date="2018-05" db="EMBL/GenBank/DDBJ databases">
        <title>Abyssibacter profundi OUC007T gen. nov., sp. nov, a marine bacterium isolated from seawater of the Mariana Trench.</title>
        <authorList>
            <person name="Zhou S."/>
        </authorList>
    </citation>
    <scope>NUCLEOTIDE SEQUENCE [LARGE SCALE GENOMIC DNA]</scope>
    <source>
        <strain evidence="7 8">OUC007</strain>
    </source>
</reference>
<evidence type="ECO:0000259" key="6">
    <source>
        <dbReference type="Pfam" id="PF14759"/>
    </source>
</evidence>
<dbReference type="EMBL" id="QEQK01000004">
    <property type="protein sequence ID" value="PWN56777.1"/>
    <property type="molecule type" value="Genomic_DNA"/>
</dbReference>
<evidence type="ECO:0000313" key="8">
    <source>
        <dbReference type="Proteomes" id="UP000251800"/>
    </source>
</evidence>
<keyword evidence="3" id="KW-0274">FAD</keyword>
<dbReference type="InterPro" id="IPR036188">
    <property type="entry name" value="FAD/NAD-bd_sf"/>
</dbReference>
<evidence type="ECO:0000256" key="2">
    <source>
        <dbReference type="ARBA" id="ARBA00022630"/>
    </source>
</evidence>
<comment type="caution">
    <text evidence="7">The sequence shown here is derived from an EMBL/GenBank/DDBJ whole genome shotgun (WGS) entry which is preliminary data.</text>
</comment>
<dbReference type="PRINTS" id="PR00411">
    <property type="entry name" value="PNDRDTASEI"/>
</dbReference>
<dbReference type="SUPFAM" id="SSF55424">
    <property type="entry name" value="FAD/NAD-linked reductases, dimerisation (C-terminal) domain"/>
    <property type="match status" value="1"/>
</dbReference>
<name>A0A363UMY7_9GAMM</name>
<evidence type="ECO:0000313" key="7">
    <source>
        <dbReference type="EMBL" id="PWN56777.1"/>
    </source>
</evidence>
<evidence type="ECO:0000256" key="3">
    <source>
        <dbReference type="ARBA" id="ARBA00022827"/>
    </source>
</evidence>
<feature type="domain" description="Reductase C-terminal" evidence="6">
    <location>
        <begin position="325"/>
        <end position="407"/>
    </location>
</feature>
<gene>
    <name evidence="7" type="ORF">DEH80_04945</name>
</gene>
<dbReference type="Gene3D" id="3.50.50.60">
    <property type="entry name" value="FAD/NAD(P)-binding domain"/>
    <property type="match status" value="2"/>
</dbReference>
<dbReference type="Pfam" id="PF07992">
    <property type="entry name" value="Pyr_redox_2"/>
    <property type="match status" value="1"/>
</dbReference>
<dbReference type="InterPro" id="IPR028202">
    <property type="entry name" value="Reductase_C"/>
</dbReference>
<dbReference type="Gene3D" id="3.30.390.30">
    <property type="match status" value="1"/>
</dbReference>
<dbReference type="SUPFAM" id="SSF51905">
    <property type="entry name" value="FAD/NAD(P)-binding domain"/>
    <property type="match status" value="2"/>
</dbReference>